<evidence type="ECO:0000256" key="1">
    <source>
        <dbReference type="SAM" id="Coils"/>
    </source>
</evidence>
<comment type="caution">
    <text evidence="2">The sequence shown here is derived from an EMBL/GenBank/DDBJ whole genome shotgun (WGS) entry which is preliminary data.</text>
</comment>
<protein>
    <submittedName>
        <fullName evidence="2">Uncharacterized protein</fullName>
    </submittedName>
</protein>
<dbReference type="EMBL" id="JAPEVB010000002">
    <property type="protein sequence ID" value="KAJ4393176.1"/>
    <property type="molecule type" value="Genomic_DNA"/>
</dbReference>
<organism evidence="2 3">
    <name type="scientific">Gnomoniopsis smithogilvyi</name>
    <dbReference type="NCBI Taxonomy" id="1191159"/>
    <lineage>
        <taxon>Eukaryota</taxon>
        <taxon>Fungi</taxon>
        <taxon>Dikarya</taxon>
        <taxon>Ascomycota</taxon>
        <taxon>Pezizomycotina</taxon>
        <taxon>Sordariomycetes</taxon>
        <taxon>Sordariomycetidae</taxon>
        <taxon>Diaporthales</taxon>
        <taxon>Gnomoniaceae</taxon>
        <taxon>Gnomoniopsis</taxon>
    </lineage>
</organism>
<dbReference type="Proteomes" id="UP001140453">
    <property type="component" value="Unassembled WGS sequence"/>
</dbReference>
<feature type="coiled-coil region" evidence="1">
    <location>
        <begin position="156"/>
        <end position="183"/>
    </location>
</feature>
<proteinExistence type="predicted"/>
<sequence length="190" mass="21108">MARREGEVIEVLFDADKSVSPAEWADQTLEPSRSIPHPLNISLPFPRRCSTSSTISNASPIQLSPTLSSSPVSNIFERARNTNPRPTTSFLPCSRGLHAASLFLAGVPGAEDAVRYARDLAIKQTARELKLVKRWAPRTNVPKVMATVEWMGNVAEVTQTLQIQRLREEIEKAEKRAQTGISRSIRRCFA</sequence>
<accession>A0A9W9CY46</accession>
<dbReference type="AlphaFoldDB" id="A0A9W9CY46"/>
<name>A0A9W9CY46_9PEZI</name>
<dbReference type="OrthoDB" id="10376992at2759"/>
<evidence type="ECO:0000313" key="3">
    <source>
        <dbReference type="Proteomes" id="UP001140453"/>
    </source>
</evidence>
<gene>
    <name evidence="2" type="ORF">N0V93_002383</name>
</gene>
<keyword evidence="3" id="KW-1185">Reference proteome</keyword>
<keyword evidence="1" id="KW-0175">Coiled coil</keyword>
<evidence type="ECO:0000313" key="2">
    <source>
        <dbReference type="EMBL" id="KAJ4393176.1"/>
    </source>
</evidence>
<reference evidence="2" key="1">
    <citation type="submission" date="2022-10" db="EMBL/GenBank/DDBJ databases">
        <title>Tapping the CABI collections for fungal endophytes: first genome assemblies for Collariella, Neodidymelliopsis, Ascochyta clinopodiicola, Didymella pomorum, Didymosphaeria variabile, Neocosmospora piperis and Neocucurbitaria cava.</title>
        <authorList>
            <person name="Hill R."/>
        </authorList>
    </citation>
    <scope>NUCLEOTIDE SEQUENCE</scope>
    <source>
        <strain evidence="2">IMI 355082</strain>
    </source>
</reference>